<dbReference type="GO" id="GO:0005886">
    <property type="term" value="C:plasma membrane"/>
    <property type="evidence" value="ECO:0007669"/>
    <property type="project" value="UniProtKB-SubCell"/>
</dbReference>
<keyword evidence="8 10" id="KW-0472">Membrane</keyword>
<dbReference type="Proteomes" id="UP000262195">
    <property type="component" value="Unassembled WGS sequence"/>
</dbReference>
<sequence>MAESLQTKKFDPKLFEPASKKKLGDKEKIAAPSLSFLQDSWRRLKKNKAAVVCLVLIIIMCILAFAAPWIAPYSPYKQNVQWANLPPKIPGISIPGLNGFRKGADVYATAQVPESTYFYLGTDGLGRDLLSRILYGTRISLIIAFSAALFNLTIGIIYGITSAWFGGRIDNVMQRIIEILSGVPNLVVLVLMLMVFKPGVGSIILALAFTEWLSMARVVRAQTLKLKSQEYVLAAQALGESFWKIATKHLIPNLAGVIIIQTMFSIPAAIFFEAFLSFIGIGIPAPGASLGTLINDGYKTFRFLPHLMWYPAGVMCVIMISFNLLADGLRDALDPRMKD</sequence>
<evidence type="ECO:0000256" key="9">
    <source>
        <dbReference type="ARBA" id="ARBA00024202"/>
    </source>
</evidence>
<feature type="domain" description="ABC transmembrane type-1" evidence="11">
    <location>
        <begin position="137"/>
        <end position="326"/>
    </location>
</feature>
<keyword evidence="7 10" id="KW-1133">Transmembrane helix</keyword>
<keyword evidence="2 10" id="KW-0813">Transport</keyword>
<dbReference type="GO" id="GO:0055085">
    <property type="term" value="P:transmembrane transport"/>
    <property type="evidence" value="ECO:0007669"/>
    <property type="project" value="InterPro"/>
</dbReference>
<evidence type="ECO:0000256" key="6">
    <source>
        <dbReference type="ARBA" id="ARBA00022927"/>
    </source>
</evidence>
<feature type="transmembrane region" description="Helical" evidence="10">
    <location>
        <begin position="139"/>
        <end position="165"/>
    </location>
</feature>
<dbReference type="InterPro" id="IPR050366">
    <property type="entry name" value="BP-dependent_transpt_permease"/>
</dbReference>
<dbReference type="Gene3D" id="1.10.3720.10">
    <property type="entry name" value="MetI-like"/>
    <property type="match status" value="1"/>
</dbReference>
<evidence type="ECO:0000256" key="5">
    <source>
        <dbReference type="ARBA" id="ARBA00022856"/>
    </source>
</evidence>
<dbReference type="GO" id="GO:0015833">
    <property type="term" value="P:peptide transport"/>
    <property type="evidence" value="ECO:0007669"/>
    <property type="project" value="UniProtKB-KW"/>
</dbReference>
<feature type="transmembrane region" description="Helical" evidence="10">
    <location>
        <begin position="254"/>
        <end position="287"/>
    </location>
</feature>
<keyword evidence="4 10" id="KW-0812">Transmembrane</keyword>
<protein>
    <submittedName>
        <fullName evidence="12">ABC transporter permease</fullName>
    </submittedName>
</protein>
<accession>A0A3D4S5I0</accession>
<dbReference type="STRING" id="1121105.GCA_000421665_01371"/>
<dbReference type="SUPFAM" id="SSF161098">
    <property type="entry name" value="MetI-like"/>
    <property type="match status" value="1"/>
</dbReference>
<comment type="similarity">
    <text evidence="9">Belongs to the binding-protein-dependent transport system permease family. OppBC subfamily.</text>
</comment>
<dbReference type="NCBIfam" id="NF045475">
    <property type="entry name" value="Opp3C"/>
    <property type="match status" value="1"/>
</dbReference>
<proteinExistence type="inferred from homology"/>
<name>A0A3D4S5I0_9ENTE</name>
<gene>
    <name evidence="12" type="ORF">DIW15_05055</name>
</gene>
<reference evidence="12 13" key="1">
    <citation type="journal article" date="2018" name="Nat. Biotechnol.">
        <title>A standardized bacterial taxonomy based on genome phylogeny substantially revises the tree of life.</title>
        <authorList>
            <person name="Parks D.H."/>
            <person name="Chuvochina M."/>
            <person name="Waite D.W."/>
            <person name="Rinke C."/>
            <person name="Skarshewski A."/>
            <person name="Chaumeil P.A."/>
            <person name="Hugenholtz P."/>
        </authorList>
    </citation>
    <scope>NUCLEOTIDE SEQUENCE [LARGE SCALE GENOMIC DNA]</scope>
    <source>
        <strain evidence="12">UBA11306</strain>
    </source>
</reference>
<evidence type="ECO:0000313" key="12">
    <source>
        <dbReference type="EMBL" id="HCS94057.1"/>
    </source>
</evidence>
<dbReference type="PANTHER" id="PTHR43386">
    <property type="entry name" value="OLIGOPEPTIDE TRANSPORT SYSTEM PERMEASE PROTEIN APPC"/>
    <property type="match status" value="1"/>
</dbReference>
<evidence type="ECO:0000259" key="11">
    <source>
        <dbReference type="PROSITE" id="PS50928"/>
    </source>
</evidence>
<dbReference type="Pfam" id="PF00528">
    <property type="entry name" value="BPD_transp_1"/>
    <property type="match status" value="1"/>
</dbReference>
<dbReference type="PROSITE" id="PS50928">
    <property type="entry name" value="ABC_TM1"/>
    <property type="match status" value="1"/>
</dbReference>
<feature type="transmembrane region" description="Helical" evidence="10">
    <location>
        <begin position="49"/>
        <end position="71"/>
    </location>
</feature>
<dbReference type="Pfam" id="PF12911">
    <property type="entry name" value="OppC_N"/>
    <property type="match status" value="1"/>
</dbReference>
<dbReference type="InterPro" id="IPR035906">
    <property type="entry name" value="MetI-like_sf"/>
</dbReference>
<organism evidence="12 13">
    <name type="scientific">Bavariicoccus seileri</name>
    <dbReference type="NCBI Taxonomy" id="549685"/>
    <lineage>
        <taxon>Bacteria</taxon>
        <taxon>Bacillati</taxon>
        <taxon>Bacillota</taxon>
        <taxon>Bacilli</taxon>
        <taxon>Lactobacillales</taxon>
        <taxon>Enterococcaceae</taxon>
        <taxon>Bavariicoccus</taxon>
    </lineage>
</organism>
<feature type="transmembrane region" description="Helical" evidence="10">
    <location>
        <begin position="307"/>
        <end position="326"/>
    </location>
</feature>
<evidence type="ECO:0000256" key="8">
    <source>
        <dbReference type="ARBA" id="ARBA00023136"/>
    </source>
</evidence>
<keyword evidence="5" id="KW-0571">Peptide transport</keyword>
<dbReference type="PANTHER" id="PTHR43386:SF24">
    <property type="entry name" value="OLIGOPEPTIDE TRANSPORT SYSTEM PERMEASE PROTEIN AMID"/>
    <property type="match status" value="1"/>
</dbReference>
<evidence type="ECO:0000256" key="1">
    <source>
        <dbReference type="ARBA" id="ARBA00004651"/>
    </source>
</evidence>
<dbReference type="AlphaFoldDB" id="A0A3D4S5I0"/>
<dbReference type="EMBL" id="DQHO01000032">
    <property type="protein sequence ID" value="HCS94057.1"/>
    <property type="molecule type" value="Genomic_DNA"/>
</dbReference>
<keyword evidence="6" id="KW-0653">Protein transport</keyword>
<evidence type="ECO:0000313" key="13">
    <source>
        <dbReference type="Proteomes" id="UP000262195"/>
    </source>
</evidence>
<comment type="subcellular location">
    <subcellularLocation>
        <location evidence="1 10">Cell membrane</location>
        <topology evidence="1 10">Multi-pass membrane protein</topology>
    </subcellularLocation>
</comment>
<evidence type="ECO:0000256" key="10">
    <source>
        <dbReference type="RuleBase" id="RU363032"/>
    </source>
</evidence>
<evidence type="ECO:0000256" key="7">
    <source>
        <dbReference type="ARBA" id="ARBA00022989"/>
    </source>
</evidence>
<dbReference type="GO" id="GO:0015031">
    <property type="term" value="P:protein transport"/>
    <property type="evidence" value="ECO:0007669"/>
    <property type="project" value="UniProtKB-KW"/>
</dbReference>
<dbReference type="InterPro" id="IPR000515">
    <property type="entry name" value="MetI-like"/>
</dbReference>
<dbReference type="CDD" id="cd06261">
    <property type="entry name" value="TM_PBP2"/>
    <property type="match status" value="1"/>
</dbReference>
<dbReference type="InterPro" id="IPR025966">
    <property type="entry name" value="OppC_N"/>
</dbReference>
<evidence type="ECO:0000256" key="4">
    <source>
        <dbReference type="ARBA" id="ARBA00022692"/>
    </source>
</evidence>
<keyword evidence="3" id="KW-1003">Cell membrane</keyword>
<evidence type="ECO:0000256" key="3">
    <source>
        <dbReference type="ARBA" id="ARBA00022475"/>
    </source>
</evidence>
<evidence type="ECO:0000256" key="2">
    <source>
        <dbReference type="ARBA" id="ARBA00022448"/>
    </source>
</evidence>
<comment type="caution">
    <text evidence="12">The sequence shown here is derived from an EMBL/GenBank/DDBJ whole genome shotgun (WGS) entry which is preliminary data.</text>
</comment>